<gene>
    <name evidence="2" type="ORF">OUZ56_021348</name>
</gene>
<feature type="compositionally biased region" description="Polar residues" evidence="1">
    <location>
        <begin position="91"/>
        <end position="102"/>
    </location>
</feature>
<accession>A0ABQ9ZH65</accession>
<protein>
    <submittedName>
        <fullName evidence="2">Uncharacterized protein</fullName>
    </submittedName>
</protein>
<evidence type="ECO:0000313" key="2">
    <source>
        <dbReference type="EMBL" id="KAK4012247.1"/>
    </source>
</evidence>
<dbReference type="EMBL" id="JAOYFB010000003">
    <property type="protein sequence ID" value="KAK4012247.1"/>
    <property type="molecule type" value="Genomic_DNA"/>
</dbReference>
<name>A0ABQ9ZH65_9CRUS</name>
<evidence type="ECO:0000256" key="1">
    <source>
        <dbReference type="SAM" id="MobiDB-lite"/>
    </source>
</evidence>
<evidence type="ECO:0000313" key="3">
    <source>
        <dbReference type="Proteomes" id="UP001234178"/>
    </source>
</evidence>
<reference evidence="2 3" key="1">
    <citation type="journal article" date="2023" name="Nucleic Acids Res.">
        <title>The hologenome of Daphnia magna reveals possible DNA methylation and microbiome-mediated evolution of the host genome.</title>
        <authorList>
            <person name="Chaturvedi A."/>
            <person name="Li X."/>
            <person name="Dhandapani V."/>
            <person name="Marshall H."/>
            <person name="Kissane S."/>
            <person name="Cuenca-Cambronero M."/>
            <person name="Asole G."/>
            <person name="Calvet F."/>
            <person name="Ruiz-Romero M."/>
            <person name="Marangio P."/>
            <person name="Guigo R."/>
            <person name="Rago D."/>
            <person name="Mirbahai L."/>
            <person name="Eastwood N."/>
            <person name="Colbourne J.K."/>
            <person name="Zhou J."/>
            <person name="Mallon E."/>
            <person name="Orsini L."/>
        </authorList>
    </citation>
    <scope>NUCLEOTIDE SEQUENCE [LARGE SCALE GENOMIC DNA]</scope>
    <source>
        <strain evidence="2">LRV0_1</strain>
    </source>
</reference>
<proteinExistence type="predicted"/>
<keyword evidence="3" id="KW-1185">Reference proteome</keyword>
<dbReference type="Proteomes" id="UP001234178">
    <property type="component" value="Unassembled WGS sequence"/>
</dbReference>
<comment type="caution">
    <text evidence="2">The sequence shown here is derived from an EMBL/GenBank/DDBJ whole genome shotgun (WGS) entry which is preliminary data.</text>
</comment>
<sequence length="111" mass="12595">MPDICRRMSPICDGYGRPTKPKYLQLPTEVASRCIHVKNWNSWQSLSEEKKKRACIVLRNFKISNRMGAGQPATITQNKNRLEHSRLGQAGRTSRGFSLSNVETEKESDAC</sequence>
<organism evidence="2 3">
    <name type="scientific">Daphnia magna</name>
    <dbReference type="NCBI Taxonomy" id="35525"/>
    <lineage>
        <taxon>Eukaryota</taxon>
        <taxon>Metazoa</taxon>
        <taxon>Ecdysozoa</taxon>
        <taxon>Arthropoda</taxon>
        <taxon>Crustacea</taxon>
        <taxon>Branchiopoda</taxon>
        <taxon>Diplostraca</taxon>
        <taxon>Cladocera</taxon>
        <taxon>Anomopoda</taxon>
        <taxon>Daphniidae</taxon>
        <taxon>Daphnia</taxon>
    </lineage>
</organism>
<feature type="region of interest" description="Disordered" evidence="1">
    <location>
        <begin position="69"/>
        <end position="111"/>
    </location>
</feature>